<evidence type="ECO:0000256" key="9">
    <source>
        <dbReference type="RuleBase" id="RU004468"/>
    </source>
</evidence>
<feature type="active site" description="Nucleophile" evidence="7">
    <location>
        <position position="392"/>
    </location>
</feature>
<evidence type="ECO:0000256" key="7">
    <source>
        <dbReference type="PROSITE-ProRule" id="PRU10055"/>
    </source>
</evidence>
<dbReference type="EC" id="3.2.1.21" evidence="3"/>
<dbReference type="FunFam" id="3.20.20.80:FF:000013">
    <property type="entry name" value="lactase-phlorizin hydrolase"/>
    <property type="match status" value="1"/>
</dbReference>
<evidence type="ECO:0000256" key="1">
    <source>
        <dbReference type="ARBA" id="ARBA00010838"/>
    </source>
</evidence>
<dbReference type="EMBL" id="VTPC01001218">
    <property type="protein sequence ID" value="KAF2902682.1"/>
    <property type="molecule type" value="Genomic_DNA"/>
</dbReference>
<keyword evidence="6 9" id="KW-0326">Glycosidase</keyword>
<dbReference type="InterPro" id="IPR033132">
    <property type="entry name" value="GH_1_N_CS"/>
</dbReference>
<name>A0A8K0GI96_IGNLU</name>
<evidence type="ECO:0000313" key="10">
    <source>
        <dbReference type="EMBL" id="KAF2902682.1"/>
    </source>
</evidence>
<gene>
    <name evidence="10" type="ORF">ILUMI_03503</name>
</gene>
<evidence type="ECO:0000256" key="3">
    <source>
        <dbReference type="ARBA" id="ARBA00012744"/>
    </source>
</evidence>
<dbReference type="AlphaFoldDB" id="A0A8K0GI96"/>
<comment type="caution">
    <text evidence="10">The sequence shown here is derived from an EMBL/GenBank/DDBJ whole genome shotgun (WGS) entry which is preliminary data.</text>
</comment>
<comment type="similarity">
    <text evidence="1 8">Belongs to the glycosyl hydrolase 1 family.</text>
</comment>
<dbReference type="Pfam" id="PF00232">
    <property type="entry name" value="Glyco_hydro_1"/>
    <property type="match status" value="1"/>
</dbReference>
<dbReference type="InterPro" id="IPR017853">
    <property type="entry name" value="GH"/>
</dbReference>
<dbReference type="PROSITE" id="PS00653">
    <property type="entry name" value="GLYCOSYL_HYDROL_F1_2"/>
    <property type="match status" value="1"/>
</dbReference>
<dbReference type="Gene3D" id="3.20.20.80">
    <property type="entry name" value="Glycosidases"/>
    <property type="match status" value="1"/>
</dbReference>
<dbReference type="Proteomes" id="UP000801492">
    <property type="component" value="Unassembled WGS sequence"/>
</dbReference>
<dbReference type="GO" id="GO:0008422">
    <property type="term" value="F:beta-glucosidase activity"/>
    <property type="evidence" value="ECO:0007669"/>
    <property type="project" value="TreeGrafter"/>
</dbReference>
<organism evidence="10 11">
    <name type="scientific">Ignelater luminosus</name>
    <name type="common">Cucubano</name>
    <name type="synonym">Pyrophorus luminosus</name>
    <dbReference type="NCBI Taxonomy" id="2038154"/>
    <lineage>
        <taxon>Eukaryota</taxon>
        <taxon>Metazoa</taxon>
        <taxon>Ecdysozoa</taxon>
        <taxon>Arthropoda</taxon>
        <taxon>Hexapoda</taxon>
        <taxon>Insecta</taxon>
        <taxon>Pterygota</taxon>
        <taxon>Neoptera</taxon>
        <taxon>Endopterygota</taxon>
        <taxon>Coleoptera</taxon>
        <taxon>Polyphaga</taxon>
        <taxon>Elateriformia</taxon>
        <taxon>Elateroidea</taxon>
        <taxon>Elateridae</taxon>
        <taxon>Agrypninae</taxon>
        <taxon>Pyrophorini</taxon>
        <taxon>Ignelater</taxon>
    </lineage>
</organism>
<evidence type="ECO:0000313" key="11">
    <source>
        <dbReference type="Proteomes" id="UP000801492"/>
    </source>
</evidence>
<sequence>MSILCKISNVEGKLNENSFPPGFLFGTATSAHQIEGAWNLNGKGENLWDRFTHTYPERILDGSNGDTACDSYHKYKEDVAIMKEMGIQFYRFSLSWSRILPAGFSYKINPDGIRYYNDLINALLENNIIPMITLFHWDMPQTLQDLGGFSNELIVNWFEEYVKVAFEHFGDRVKLWITFNEPITICMYGYGRDTLAPAYNSSGISDYLCGHNLLKAHASAYHLYKNKYESKQKGKIGITLVSHWFESSSTFQTDLQAAQRKREFVFDWFAKPIFHPNGDYPEIMKKRIAFRSEAEGFTQSRLPQFSREEIEYIKGTYDYLGLNHYTTLMTSDAEEDAISDPSFDKDARVKSYYNPEWPSAASPWLKVVPWGFRKLLNYISNRYKDVPIFITENGFSDHEGLNDQERIDYYEQYLSALLDAIHEDGVNVKGYAAWSLLDNFEWKDGYVHRFGLVHVNFTDPERPRTKKASAQYYTEILRLRRLPKKKSFQIDSNFIW</sequence>
<keyword evidence="5" id="KW-0325">Glycoprotein</keyword>
<dbReference type="PANTHER" id="PTHR10353:SF36">
    <property type="entry name" value="LP05116P"/>
    <property type="match status" value="1"/>
</dbReference>
<evidence type="ECO:0000256" key="6">
    <source>
        <dbReference type="ARBA" id="ARBA00023295"/>
    </source>
</evidence>
<dbReference type="InterPro" id="IPR018120">
    <property type="entry name" value="Glyco_hydro_1_AS"/>
</dbReference>
<dbReference type="SUPFAM" id="SSF51445">
    <property type="entry name" value="(Trans)glycosidases"/>
    <property type="match status" value="1"/>
</dbReference>
<keyword evidence="4 9" id="KW-0378">Hydrolase</keyword>
<reference evidence="10" key="1">
    <citation type="submission" date="2019-08" db="EMBL/GenBank/DDBJ databases">
        <title>The genome of the North American firefly Photinus pyralis.</title>
        <authorList>
            <consortium name="Photinus pyralis genome working group"/>
            <person name="Fallon T.R."/>
            <person name="Sander Lower S.E."/>
            <person name="Weng J.-K."/>
        </authorList>
    </citation>
    <scope>NUCLEOTIDE SEQUENCE</scope>
    <source>
        <strain evidence="10">TRF0915ILg1</strain>
        <tissue evidence="10">Whole body</tissue>
    </source>
</reference>
<dbReference type="PROSITE" id="PS00572">
    <property type="entry name" value="GLYCOSYL_HYDROL_F1_1"/>
    <property type="match status" value="1"/>
</dbReference>
<comment type="subunit">
    <text evidence="2">Homodimer.</text>
</comment>
<dbReference type="PANTHER" id="PTHR10353">
    <property type="entry name" value="GLYCOSYL HYDROLASE"/>
    <property type="match status" value="1"/>
</dbReference>
<dbReference type="PRINTS" id="PR00131">
    <property type="entry name" value="GLHYDRLASE1"/>
</dbReference>
<evidence type="ECO:0000256" key="5">
    <source>
        <dbReference type="ARBA" id="ARBA00023180"/>
    </source>
</evidence>
<accession>A0A8K0GI96</accession>
<proteinExistence type="inferred from homology"/>
<evidence type="ECO:0000256" key="4">
    <source>
        <dbReference type="ARBA" id="ARBA00022801"/>
    </source>
</evidence>
<dbReference type="InterPro" id="IPR001360">
    <property type="entry name" value="Glyco_hydro_1"/>
</dbReference>
<protein>
    <recommendedName>
        <fullName evidence="3">beta-glucosidase</fullName>
        <ecNumber evidence="3">3.2.1.21</ecNumber>
    </recommendedName>
</protein>
<dbReference type="OrthoDB" id="65569at2759"/>
<dbReference type="GO" id="GO:0005975">
    <property type="term" value="P:carbohydrate metabolic process"/>
    <property type="evidence" value="ECO:0007669"/>
    <property type="project" value="InterPro"/>
</dbReference>
<evidence type="ECO:0000256" key="2">
    <source>
        <dbReference type="ARBA" id="ARBA00011738"/>
    </source>
</evidence>
<keyword evidence="11" id="KW-1185">Reference proteome</keyword>
<evidence type="ECO:0000256" key="8">
    <source>
        <dbReference type="RuleBase" id="RU003690"/>
    </source>
</evidence>